<evidence type="ECO:0000313" key="2">
    <source>
        <dbReference type="Proteomes" id="UP000074119"/>
    </source>
</evidence>
<dbReference type="STRING" id="1470434.AZF00_03030"/>
<dbReference type="AlphaFoldDB" id="A0A127M280"/>
<gene>
    <name evidence="1" type="ORF">AZF00_03030</name>
</gene>
<dbReference type="Proteomes" id="UP000074119">
    <property type="component" value="Chromosome"/>
</dbReference>
<dbReference type="RefSeq" id="WP_062383127.1">
    <property type="nucleotide sequence ID" value="NZ_CP014544.1"/>
</dbReference>
<name>A0A127M280_9GAMM</name>
<proteinExistence type="predicted"/>
<organism evidence="1 2">
    <name type="scientific">Zhongshania aliphaticivorans</name>
    <dbReference type="NCBI Taxonomy" id="1470434"/>
    <lineage>
        <taxon>Bacteria</taxon>
        <taxon>Pseudomonadati</taxon>
        <taxon>Pseudomonadota</taxon>
        <taxon>Gammaproteobacteria</taxon>
        <taxon>Cellvibrionales</taxon>
        <taxon>Spongiibacteraceae</taxon>
        <taxon>Zhongshania</taxon>
    </lineage>
</organism>
<evidence type="ECO:0000313" key="1">
    <source>
        <dbReference type="EMBL" id="AMO67336.1"/>
    </source>
</evidence>
<reference evidence="1 2" key="1">
    <citation type="submission" date="2015-12" db="EMBL/GenBank/DDBJ databases">
        <authorList>
            <person name="Shamseldin A."/>
            <person name="Moawad H."/>
            <person name="Abd El-Rahim W.M."/>
            <person name="Sadowsky M.J."/>
        </authorList>
    </citation>
    <scope>NUCLEOTIDE SEQUENCE [LARGE SCALE GENOMIC DNA]</scope>
    <source>
        <strain evidence="1 2">SM2</strain>
    </source>
</reference>
<protein>
    <submittedName>
        <fullName evidence="1">Uncharacterized protein</fullName>
    </submittedName>
</protein>
<sequence>MTKSAINQTAEIIVLGDIQHFHEQCDECNKGFIAAVSRKVYDTAMCFEKLETVVGKPSWYMAEAYENFYREIHDYEELAFWKEVCDFLRVISFCCPGAIKILPEEIGEEIDLDDLPF</sequence>
<dbReference type="KEGG" id="zal:AZF00_03030"/>
<dbReference type="EMBL" id="CP014544">
    <property type="protein sequence ID" value="AMO67336.1"/>
    <property type="molecule type" value="Genomic_DNA"/>
</dbReference>
<accession>A0A127M280</accession>